<evidence type="ECO:0000256" key="3">
    <source>
        <dbReference type="ARBA" id="ARBA00022801"/>
    </source>
</evidence>
<comment type="caution">
    <text evidence="5">The sequence shown here is derived from an EMBL/GenBank/DDBJ whole genome shotgun (WGS) entry which is preliminary data.</text>
</comment>
<dbReference type="NCBIfam" id="TIGR01549">
    <property type="entry name" value="HAD-SF-IA-v1"/>
    <property type="match status" value="1"/>
</dbReference>
<dbReference type="Gene3D" id="3.40.50.1000">
    <property type="entry name" value="HAD superfamily/HAD-like"/>
    <property type="match status" value="1"/>
</dbReference>
<dbReference type="SUPFAM" id="SSF56784">
    <property type="entry name" value="HAD-like"/>
    <property type="match status" value="1"/>
</dbReference>
<dbReference type="GO" id="GO:0016791">
    <property type="term" value="F:phosphatase activity"/>
    <property type="evidence" value="ECO:0007669"/>
    <property type="project" value="TreeGrafter"/>
</dbReference>
<accession>A0A9X5C902</accession>
<evidence type="ECO:0000256" key="4">
    <source>
        <dbReference type="ARBA" id="ARBA00022842"/>
    </source>
</evidence>
<dbReference type="PANTHER" id="PTHR46470">
    <property type="entry name" value="N-ACYLNEURAMINATE-9-PHOSPHATASE"/>
    <property type="match status" value="1"/>
</dbReference>
<dbReference type="InterPro" id="IPR023214">
    <property type="entry name" value="HAD_sf"/>
</dbReference>
<evidence type="ECO:0000256" key="1">
    <source>
        <dbReference type="ARBA" id="ARBA00001946"/>
    </source>
</evidence>
<gene>
    <name evidence="5" type="ORF">FMM80_15320</name>
</gene>
<dbReference type="Proteomes" id="UP000474104">
    <property type="component" value="Unassembled WGS sequence"/>
</dbReference>
<comment type="cofactor">
    <cofactor evidence="1">
        <name>Mg(2+)</name>
        <dbReference type="ChEBI" id="CHEBI:18420"/>
    </cofactor>
</comment>
<dbReference type="SFLD" id="SFLDS00003">
    <property type="entry name" value="Haloacid_Dehalogenase"/>
    <property type="match status" value="1"/>
</dbReference>
<dbReference type="Gene3D" id="1.10.150.520">
    <property type="match status" value="1"/>
</dbReference>
<name>A0A9X5C902_9FIRM</name>
<dbReference type="AlphaFoldDB" id="A0A9X5C902"/>
<dbReference type="Pfam" id="PF00702">
    <property type="entry name" value="Hydrolase"/>
    <property type="match status" value="1"/>
</dbReference>
<dbReference type="PRINTS" id="PR00413">
    <property type="entry name" value="HADHALOGNASE"/>
</dbReference>
<protein>
    <submittedName>
        <fullName evidence="5">HAD family hydrolase</fullName>
    </submittedName>
</protein>
<sequence length="235" mass="27056">MMKTVIFDIDNTLYDFDRANRFGMEAARDYCRRSFGLEEPHFREYYRKAWRMAEERVGSDTAAIHNRILRFQCMMELLGEPLFPHVKTLACTYWDTVLEQMKPYPGIVELFRALREDQIRIGIGTDMTAYIQYRKLEELGVAPYVDFVVTSEEAGVEKPDPKFFGLCAEKAGCAAEECAFIGDHVKKDVQGSIAAGMRGIWYSQGKEPEAELPYPVIRSFEAADEVKKFITNLDR</sequence>
<dbReference type="EMBL" id="VIRB01000093">
    <property type="protein sequence ID" value="NDO69965.1"/>
    <property type="molecule type" value="Genomic_DNA"/>
</dbReference>
<proteinExistence type="predicted"/>
<dbReference type="InterPro" id="IPR051400">
    <property type="entry name" value="HAD-like_hydrolase"/>
</dbReference>
<keyword evidence="2" id="KW-0479">Metal-binding</keyword>
<reference evidence="5 6" key="1">
    <citation type="submission" date="2019-07" db="EMBL/GenBank/DDBJ databases">
        <title>Draft genome sequences of 15 bacterial species constituting the stable defined intestinal microbiota of the GM15 gnotobiotic mouse model.</title>
        <authorList>
            <person name="Elie C."/>
            <person name="Mathieu A."/>
            <person name="Saliou A."/>
            <person name="Darnaud M."/>
            <person name="Leulier F."/>
            <person name="Tamellini A."/>
        </authorList>
    </citation>
    <scope>NUCLEOTIDE SEQUENCE [LARGE SCALE GENOMIC DNA]</scope>
    <source>
        <strain evidence="6">ASF 502</strain>
    </source>
</reference>
<dbReference type="InterPro" id="IPR006439">
    <property type="entry name" value="HAD-SF_hydro_IA"/>
</dbReference>
<dbReference type="InterPro" id="IPR036412">
    <property type="entry name" value="HAD-like_sf"/>
</dbReference>
<dbReference type="OrthoDB" id="9794086at2"/>
<keyword evidence="4" id="KW-0460">Magnesium</keyword>
<dbReference type="PANTHER" id="PTHR46470:SF2">
    <property type="entry name" value="GLYCERALDEHYDE 3-PHOSPHATE PHOSPHATASE"/>
    <property type="match status" value="1"/>
</dbReference>
<dbReference type="RefSeq" id="WP_004076727.1">
    <property type="nucleotide sequence ID" value="NZ_CASCYM010000096.1"/>
</dbReference>
<keyword evidence="3 5" id="KW-0378">Hydrolase</keyword>
<dbReference type="GO" id="GO:0044281">
    <property type="term" value="P:small molecule metabolic process"/>
    <property type="evidence" value="ECO:0007669"/>
    <property type="project" value="UniProtKB-ARBA"/>
</dbReference>
<organism evidence="5 6">
    <name type="scientific">Schaedlerella arabinosiphila</name>
    <dbReference type="NCBI Taxonomy" id="2044587"/>
    <lineage>
        <taxon>Bacteria</taxon>
        <taxon>Bacillati</taxon>
        <taxon>Bacillota</taxon>
        <taxon>Clostridia</taxon>
        <taxon>Lachnospirales</taxon>
        <taxon>Lachnospiraceae</taxon>
        <taxon>Schaedlerella</taxon>
    </lineage>
</organism>
<evidence type="ECO:0000256" key="2">
    <source>
        <dbReference type="ARBA" id="ARBA00022723"/>
    </source>
</evidence>
<evidence type="ECO:0000313" key="5">
    <source>
        <dbReference type="EMBL" id="NDO69965.1"/>
    </source>
</evidence>
<evidence type="ECO:0000313" key="6">
    <source>
        <dbReference type="Proteomes" id="UP000474104"/>
    </source>
</evidence>
<dbReference type="SFLD" id="SFLDG01129">
    <property type="entry name" value="C1.5:_HAD__Beta-PGM__Phosphata"/>
    <property type="match status" value="1"/>
</dbReference>
<dbReference type="GO" id="GO:0046872">
    <property type="term" value="F:metal ion binding"/>
    <property type="evidence" value="ECO:0007669"/>
    <property type="project" value="UniProtKB-KW"/>
</dbReference>